<evidence type="ECO:0008006" key="3">
    <source>
        <dbReference type="Google" id="ProtNLM"/>
    </source>
</evidence>
<name>A0ABS1AFZ5_9GAMM</name>
<evidence type="ECO:0000313" key="1">
    <source>
        <dbReference type="EMBL" id="MBJ8436802.1"/>
    </source>
</evidence>
<dbReference type="EMBL" id="JADWNO010000002">
    <property type="protein sequence ID" value="MBJ8436802.1"/>
    <property type="molecule type" value="Genomic_DNA"/>
</dbReference>
<dbReference type="RefSeq" id="WP_200043024.1">
    <property type="nucleotide sequence ID" value="NZ_JADWNO010000002.1"/>
</dbReference>
<gene>
    <name evidence="1" type="ORF">I6M64_05620</name>
</gene>
<accession>A0ABS1AFZ5</accession>
<reference evidence="1 2" key="1">
    <citation type="submission" date="2020-11" db="EMBL/GenBank/DDBJ databases">
        <title>Enhanced detection system for hospital associated transmission using whole genome sequencing surveillance.</title>
        <authorList>
            <person name="Harrison L.H."/>
            <person name="Van Tyne D."/>
            <person name="Marsh J.W."/>
            <person name="Griffith M.P."/>
            <person name="Snyder D.J."/>
            <person name="Cooper V.S."/>
            <person name="Mustapha M."/>
        </authorList>
    </citation>
    <scope>NUCLEOTIDE SEQUENCE [LARGE SCALE GENOMIC DNA]</scope>
    <source>
        <strain evidence="1 2">ACIN00241</strain>
    </source>
</reference>
<evidence type="ECO:0000313" key="2">
    <source>
        <dbReference type="Proteomes" id="UP000808699"/>
    </source>
</evidence>
<sequence length="373" mass="42524">MNSLKIALIEDDEDLIETFKRTSLVLEEIESVNIDIIECKNFNEFKNKFLEVSQCDGLVVDMKLTTENGEEESGVEILREFSLNKLIIPTVIFTGTKDIALSDFPFLEIRLKGDTDIKDIIRNFLNIKKSGILDILGGKGILQDYLYNVFHKNIDKQKDSWFEHAADDPDTTKKALLRHTVNHLNQYIDEEDDKYYLQEMYIYPPIAQKIKPGSILRKNTDSNKNYIVLTPACDLAQEKAHCILLCEIITPKQLISTRVRGEGNSSSRKGNLRPFITNTNPNFHFLPPIFAFEGGFIDFASVLSVSPQECVCEYSETVIQISSAFIADIVSRFSIYYSRQGQPDLKHLPSYFEDILSETPYTGISTSLARTQF</sequence>
<organism evidence="1 2">
    <name type="scientific">Acinetobacter lactucae</name>
    <dbReference type="NCBI Taxonomy" id="1785128"/>
    <lineage>
        <taxon>Bacteria</taxon>
        <taxon>Pseudomonadati</taxon>
        <taxon>Pseudomonadota</taxon>
        <taxon>Gammaproteobacteria</taxon>
        <taxon>Moraxellales</taxon>
        <taxon>Moraxellaceae</taxon>
        <taxon>Acinetobacter</taxon>
        <taxon>Acinetobacter calcoaceticus/baumannii complex</taxon>
    </lineage>
</organism>
<dbReference type="Proteomes" id="UP000808699">
    <property type="component" value="Unassembled WGS sequence"/>
</dbReference>
<protein>
    <recommendedName>
        <fullName evidence="3">Response regulator</fullName>
    </recommendedName>
</protein>
<keyword evidence="2" id="KW-1185">Reference proteome</keyword>
<comment type="caution">
    <text evidence="1">The sequence shown here is derived from an EMBL/GenBank/DDBJ whole genome shotgun (WGS) entry which is preliminary data.</text>
</comment>
<proteinExistence type="predicted"/>